<evidence type="ECO:0000313" key="4">
    <source>
        <dbReference type="Proteomes" id="UP001165079"/>
    </source>
</evidence>
<comment type="caution">
    <text evidence="3">The sequence shown here is derived from an EMBL/GenBank/DDBJ whole genome shotgun (WGS) entry which is preliminary data.</text>
</comment>
<keyword evidence="4" id="KW-1185">Reference proteome</keyword>
<evidence type="ECO:0000256" key="2">
    <source>
        <dbReference type="SAM" id="SignalP"/>
    </source>
</evidence>
<accession>A0A9W6WB74</accession>
<feature type="region of interest" description="Disordered" evidence="1">
    <location>
        <begin position="126"/>
        <end position="154"/>
    </location>
</feature>
<feature type="chain" id="PRO_5040942519" description="Lipoprotein" evidence="2">
    <location>
        <begin position="26"/>
        <end position="307"/>
    </location>
</feature>
<proteinExistence type="predicted"/>
<evidence type="ECO:0000256" key="1">
    <source>
        <dbReference type="SAM" id="MobiDB-lite"/>
    </source>
</evidence>
<dbReference type="PROSITE" id="PS51257">
    <property type="entry name" value="PROKAR_LIPOPROTEIN"/>
    <property type="match status" value="1"/>
</dbReference>
<feature type="compositionally biased region" description="Pro residues" evidence="1">
    <location>
        <begin position="128"/>
        <end position="137"/>
    </location>
</feature>
<dbReference type="AlphaFoldDB" id="A0A9W6WB74"/>
<evidence type="ECO:0008006" key="5">
    <source>
        <dbReference type="Google" id="ProtNLM"/>
    </source>
</evidence>
<sequence>MRTGITGLAVLSVVLLSACARPADAPGGEPSPASRADFDARAAQVAAAWQRLPADGAWYTGFVPLAPLTQKPKGVDEATNAALNAGWFKLDAELREGPRDGEVTFPEGDPLKVGLITAEAAFGEVAPADPPECPAPVPDSSSGSGPDGSTSHTLPCTTLTITAATFGTTRVLTSRGMAEAPAWLFTVAGLDAPVAQVAVAPADVQDPPRADVGPADLPGYVDAVSVDAVEGTSVTFMLITGSCDTDVTPVVAETPSAVVVAGTVRRESEMCDDMAHYTPVTATLAAPLGTRPLVSARTGEALGRSPF</sequence>
<feature type="signal peptide" evidence="2">
    <location>
        <begin position="1"/>
        <end position="25"/>
    </location>
</feature>
<evidence type="ECO:0000313" key="3">
    <source>
        <dbReference type="EMBL" id="GLZ79281.1"/>
    </source>
</evidence>
<dbReference type="Proteomes" id="UP001165079">
    <property type="component" value="Unassembled WGS sequence"/>
</dbReference>
<organism evidence="3 4">
    <name type="scientific">Actinorhabdospora filicis</name>
    <dbReference type="NCBI Taxonomy" id="1785913"/>
    <lineage>
        <taxon>Bacteria</taxon>
        <taxon>Bacillati</taxon>
        <taxon>Actinomycetota</taxon>
        <taxon>Actinomycetes</taxon>
        <taxon>Micromonosporales</taxon>
        <taxon>Micromonosporaceae</taxon>
        <taxon>Actinorhabdospora</taxon>
    </lineage>
</organism>
<keyword evidence="2" id="KW-0732">Signal</keyword>
<dbReference type="RefSeq" id="WP_285664402.1">
    <property type="nucleotide sequence ID" value="NZ_BSTX01000002.1"/>
</dbReference>
<name>A0A9W6WB74_9ACTN</name>
<dbReference type="EMBL" id="BSTX01000002">
    <property type="protein sequence ID" value="GLZ79281.1"/>
    <property type="molecule type" value="Genomic_DNA"/>
</dbReference>
<protein>
    <recommendedName>
        <fullName evidence="5">Lipoprotein</fullName>
    </recommendedName>
</protein>
<gene>
    <name evidence="3" type="ORF">Afil01_40880</name>
</gene>
<feature type="compositionally biased region" description="Low complexity" evidence="1">
    <location>
        <begin position="138"/>
        <end position="154"/>
    </location>
</feature>
<reference evidence="3" key="1">
    <citation type="submission" date="2023-03" db="EMBL/GenBank/DDBJ databases">
        <title>Actinorhabdospora filicis NBRC 111898.</title>
        <authorList>
            <person name="Ichikawa N."/>
            <person name="Sato H."/>
            <person name="Tonouchi N."/>
        </authorList>
    </citation>
    <scope>NUCLEOTIDE SEQUENCE</scope>
    <source>
        <strain evidence="3">NBRC 111898</strain>
    </source>
</reference>